<dbReference type="PANTHER" id="PTHR37822">
    <property type="entry name" value="SPORE PHOTOPRODUCT LYASE-RELATED"/>
    <property type="match status" value="1"/>
</dbReference>
<dbReference type="Gene3D" id="3.40.50.1580">
    <property type="entry name" value="Nucleoside phosphorylase domain"/>
    <property type="match status" value="1"/>
</dbReference>
<dbReference type="GO" id="GO:0042601">
    <property type="term" value="C:endospore-forming forespore"/>
    <property type="evidence" value="ECO:0007669"/>
    <property type="project" value="TreeGrafter"/>
</dbReference>
<dbReference type="InterPro" id="IPR035994">
    <property type="entry name" value="Nucleoside_phosphorylase_sf"/>
</dbReference>
<dbReference type="AlphaFoldDB" id="A0A383BIF7"/>
<organism evidence="1">
    <name type="scientific">marine metagenome</name>
    <dbReference type="NCBI Taxonomy" id="408172"/>
    <lineage>
        <taxon>unclassified sequences</taxon>
        <taxon>metagenomes</taxon>
        <taxon>ecological metagenomes</taxon>
    </lineage>
</organism>
<dbReference type="EMBL" id="UINC01200365">
    <property type="protein sequence ID" value="SVE19218.1"/>
    <property type="molecule type" value="Genomic_DNA"/>
</dbReference>
<dbReference type="GO" id="GO:0051539">
    <property type="term" value="F:4 iron, 4 sulfur cluster binding"/>
    <property type="evidence" value="ECO:0007669"/>
    <property type="project" value="TreeGrafter"/>
</dbReference>
<feature type="non-terminal residue" evidence="1">
    <location>
        <position position="115"/>
    </location>
</feature>
<dbReference type="GO" id="GO:0009116">
    <property type="term" value="P:nucleoside metabolic process"/>
    <property type="evidence" value="ECO:0007669"/>
    <property type="project" value="InterPro"/>
</dbReference>
<proteinExistence type="predicted"/>
<dbReference type="GO" id="GO:1904047">
    <property type="term" value="F:S-adenosyl-L-methionine binding"/>
    <property type="evidence" value="ECO:0007669"/>
    <property type="project" value="TreeGrafter"/>
</dbReference>
<evidence type="ECO:0008006" key="2">
    <source>
        <dbReference type="Google" id="ProtNLM"/>
    </source>
</evidence>
<protein>
    <recommendedName>
        <fullName evidence="2">Nucleoside phosphorylase domain-containing protein</fullName>
    </recommendedName>
</protein>
<dbReference type="SUPFAM" id="SSF53167">
    <property type="entry name" value="Purine and uridine phosphorylases"/>
    <property type="match status" value="1"/>
</dbReference>
<name>A0A383BIF7_9ZZZZ</name>
<dbReference type="InterPro" id="IPR049539">
    <property type="entry name" value="SPL"/>
</dbReference>
<gene>
    <name evidence="1" type="ORF">METZ01_LOCUS472072</name>
</gene>
<dbReference type="GO" id="GO:0003913">
    <property type="term" value="F:DNA photolyase activity"/>
    <property type="evidence" value="ECO:0007669"/>
    <property type="project" value="TreeGrafter"/>
</dbReference>
<reference evidence="1" key="1">
    <citation type="submission" date="2018-05" db="EMBL/GenBank/DDBJ databases">
        <authorList>
            <person name="Lanie J.A."/>
            <person name="Ng W.-L."/>
            <person name="Kazmierczak K.M."/>
            <person name="Andrzejewski T.M."/>
            <person name="Davidsen T.M."/>
            <person name="Wayne K.J."/>
            <person name="Tettelin H."/>
            <person name="Glass J.I."/>
            <person name="Rusch D."/>
            <person name="Podicherti R."/>
            <person name="Tsui H.-C.T."/>
            <person name="Winkler M.E."/>
        </authorList>
    </citation>
    <scope>NUCLEOTIDE SEQUENCE</scope>
</reference>
<accession>A0A383BIF7</accession>
<dbReference type="PANTHER" id="PTHR37822:SF2">
    <property type="entry name" value="SPORE PHOTOPRODUCT LYASE"/>
    <property type="match status" value="1"/>
</dbReference>
<sequence>MTKNRLLILTALKAEASPFIQHYKLRKKEFIESKPLYYSGAITLLITGVGNTNVQNTLQNYCNQQQIKQHDFIVNIGVAGGNADLGKIGDLFLIDKIISETDGPAYYSNVLFKHG</sequence>
<evidence type="ECO:0000313" key="1">
    <source>
        <dbReference type="EMBL" id="SVE19218.1"/>
    </source>
</evidence>